<sequence>MENKFVKKPTPKGDKTTKIVFIGLLVVLLFVIAGTAIFFAVNDSGKAAKGSASSSKSSTTVYSGSNAEDPLFKITLTTFGDNKEFLLVTPNSGHDRNMFNIVGVASQYLVTQEYKGDVSGKKNAKGETLYKYDYFNIYVYDTEKPNQKPKQIDLLKLAKKAGDEDYLNQADLRLFMLNDQAYLQMPFGASSADFASNKKYLNLKTQKIEEMNISANSNTLDSELEYANVDMCKTLEPFGLEMWPGATNGKDFDNSSGTPIASLPALYYISEKDRSLNMDSTNFAKEQKEAYEAVKTKHARIYTLPSKINNETWFNTLLHWMAPEGQDAYELPVRAFRPTQEEGKVKSYQELQSWNDNHIRKK</sequence>
<keyword evidence="1" id="KW-1133">Transmembrane helix</keyword>
<protein>
    <submittedName>
        <fullName evidence="2">Uncharacterized protein</fullName>
    </submittedName>
</protein>
<reference evidence="2 3" key="1">
    <citation type="journal article" date="2020" name="Microbiol. Resour. Announc.">
        <title>Complete Genome Sequence of Streptococcus salivarius DB-B5, a Novel Probiotic Candidate Isolated from the Supragingival Plaque of a Healthy Female Subject.</title>
        <authorList>
            <person name="Fields F.R."/>
            <person name="Li X."/>
            <person name="Navarre W.W."/>
            <person name="Naito M."/>
        </authorList>
    </citation>
    <scope>NUCLEOTIDE SEQUENCE [LARGE SCALE GENOMIC DNA]</scope>
    <source>
        <strain evidence="2 3">DB-B5</strain>
    </source>
</reference>
<proteinExistence type="predicted"/>
<evidence type="ECO:0000313" key="3">
    <source>
        <dbReference type="Proteomes" id="UP000516705"/>
    </source>
</evidence>
<dbReference type="Proteomes" id="UP000516705">
    <property type="component" value="Chromosome"/>
</dbReference>
<evidence type="ECO:0000256" key="1">
    <source>
        <dbReference type="SAM" id="Phobius"/>
    </source>
</evidence>
<organism evidence="2 3">
    <name type="scientific">Streptococcus salivarius</name>
    <dbReference type="NCBI Taxonomy" id="1304"/>
    <lineage>
        <taxon>Bacteria</taxon>
        <taxon>Bacillati</taxon>
        <taxon>Bacillota</taxon>
        <taxon>Bacilli</taxon>
        <taxon>Lactobacillales</taxon>
        <taxon>Streptococcaceae</taxon>
        <taxon>Streptococcus</taxon>
    </lineage>
</organism>
<evidence type="ECO:0000313" key="2">
    <source>
        <dbReference type="EMBL" id="QMI51359.1"/>
    </source>
</evidence>
<keyword evidence="1" id="KW-0812">Transmembrane</keyword>
<dbReference type="EMBL" id="CP054153">
    <property type="protein sequence ID" value="QMI51359.1"/>
    <property type="molecule type" value="Genomic_DNA"/>
</dbReference>
<dbReference type="AlphaFoldDB" id="A0A7L6WLL6"/>
<gene>
    <name evidence="2" type="ORF">HRE60_06680</name>
</gene>
<dbReference type="RefSeq" id="WP_181670533.1">
    <property type="nucleotide sequence ID" value="NZ_CP054153.1"/>
</dbReference>
<feature type="transmembrane region" description="Helical" evidence="1">
    <location>
        <begin position="20"/>
        <end position="41"/>
    </location>
</feature>
<accession>A0A7L6WLL6</accession>
<keyword evidence="1" id="KW-0472">Membrane</keyword>
<name>A0A7L6WLL6_STRSL</name>